<proteinExistence type="predicted"/>
<name>A0A928V612_9GAMM</name>
<feature type="region of interest" description="Disordered" evidence="1">
    <location>
        <begin position="55"/>
        <end position="87"/>
    </location>
</feature>
<dbReference type="AlphaFoldDB" id="A0A928V612"/>
<dbReference type="RefSeq" id="WP_193908875.1">
    <property type="nucleotide sequence ID" value="NZ_PRDL01000001.1"/>
</dbReference>
<evidence type="ECO:0000256" key="1">
    <source>
        <dbReference type="SAM" id="MobiDB-lite"/>
    </source>
</evidence>
<dbReference type="Proteomes" id="UP000652567">
    <property type="component" value="Unassembled WGS sequence"/>
</dbReference>
<feature type="compositionally biased region" description="Basic and acidic residues" evidence="1">
    <location>
        <begin position="64"/>
        <end position="87"/>
    </location>
</feature>
<reference evidence="2" key="1">
    <citation type="submission" date="2018-07" db="EMBL/GenBank/DDBJ databases">
        <title>Genome assembly of strain Ka43.</title>
        <authorList>
            <person name="Kukolya J."/>
            <person name="Nagy I."/>
            <person name="Horvath B."/>
            <person name="Toth A."/>
        </authorList>
    </citation>
    <scope>NUCLEOTIDE SEQUENCE</scope>
    <source>
        <strain evidence="2">KB43</strain>
    </source>
</reference>
<protein>
    <submittedName>
        <fullName evidence="2">DUF1315 family protein</fullName>
    </submittedName>
</protein>
<organism evidence="2 3">
    <name type="scientific">Cellvibrio polysaccharolyticus</name>
    <dbReference type="NCBI Taxonomy" id="2082724"/>
    <lineage>
        <taxon>Bacteria</taxon>
        <taxon>Pseudomonadati</taxon>
        <taxon>Pseudomonadota</taxon>
        <taxon>Gammaproteobacteria</taxon>
        <taxon>Cellvibrionales</taxon>
        <taxon>Cellvibrionaceae</taxon>
        <taxon>Cellvibrio</taxon>
    </lineage>
</organism>
<comment type="caution">
    <text evidence="2">The sequence shown here is derived from an EMBL/GenBank/DDBJ whole genome shotgun (WGS) entry which is preliminary data.</text>
</comment>
<gene>
    <name evidence="2" type="ORF">C4F51_08400</name>
</gene>
<evidence type="ECO:0000313" key="3">
    <source>
        <dbReference type="Proteomes" id="UP000652567"/>
    </source>
</evidence>
<evidence type="ECO:0000313" key="2">
    <source>
        <dbReference type="EMBL" id="MBE8717204.1"/>
    </source>
</evidence>
<dbReference type="InterPro" id="IPR009749">
    <property type="entry name" value="DUF1315"/>
</dbReference>
<dbReference type="EMBL" id="PRDL01000001">
    <property type="protein sequence ID" value="MBE8717204.1"/>
    <property type="molecule type" value="Genomic_DNA"/>
</dbReference>
<keyword evidence="3" id="KW-1185">Reference proteome</keyword>
<accession>A0A928V612</accession>
<dbReference type="Pfam" id="PF07023">
    <property type="entry name" value="DUF1315"/>
    <property type="match status" value="1"/>
</dbReference>
<sequence>MNFQDMLNGLTPDIYQRLKLAVELGKWPDGKRLTAEQRELCMQAMIAWEHKNLPPEQHTGYIEPEPHTHCGTDDHDDHHEPKPLKWL</sequence>